<dbReference type="GO" id="GO:0016746">
    <property type="term" value="F:acyltransferase activity"/>
    <property type="evidence" value="ECO:0007669"/>
    <property type="project" value="UniProtKB-KW"/>
</dbReference>
<evidence type="ECO:0000256" key="7">
    <source>
        <dbReference type="SAM" id="Phobius"/>
    </source>
</evidence>
<evidence type="ECO:0000256" key="5">
    <source>
        <dbReference type="ARBA" id="ARBA00022989"/>
    </source>
</evidence>
<evidence type="ECO:0000259" key="8">
    <source>
        <dbReference type="Pfam" id="PF01757"/>
    </source>
</evidence>
<feature type="transmembrane region" description="Helical" evidence="7">
    <location>
        <begin position="193"/>
        <end position="215"/>
    </location>
</feature>
<comment type="caution">
    <text evidence="9">The sequence shown here is derived from an EMBL/GenBank/DDBJ whole genome shotgun (WGS) entry which is preliminary data.</text>
</comment>
<keyword evidence="9" id="KW-0012">Acyltransferase</keyword>
<dbReference type="Pfam" id="PF01757">
    <property type="entry name" value="Acyl_transf_3"/>
    <property type="match status" value="1"/>
</dbReference>
<feature type="transmembrane region" description="Helical" evidence="7">
    <location>
        <begin position="168"/>
        <end position="187"/>
    </location>
</feature>
<feature type="transmembrane region" description="Helical" evidence="7">
    <location>
        <begin position="139"/>
        <end position="161"/>
    </location>
</feature>
<evidence type="ECO:0000256" key="2">
    <source>
        <dbReference type="ARBA" id="ARBA00007400"/>
    </source>
</evidence>
<keyword evidence="9" id="KW-0808">Transferase</keyword>
<feature type="transmembrane region" description="Helical" evidence="7">
    <location>
        <begin position="265"/>
        <end position="282"/>
    </location>
</feature>
<protein>
    <submittedName>
        <fullName evidence="9">Acyltransferase</fullName>
    </submittedName>
</protein>
<dbReference type="PANTHER" id="PTHR40074:SF2">
    <property type="entry name" value="O-ACETYLTRANSFERASE WECH"/>
    <property type="match status" value="1"/>
</dbReference>
<sequence length="361" mass="42782">MSNSEQDLLAIPAKKNFEFIDSIRCLAMIGIVMEHSIYNGTYIFSGYPPKHILYICLIQLSKFGTIAFFVLAGFLLGDKFTTYSSWEYFKRRLSNTFKPWLVWSLVMLVAILAQRYVAIHKSGDEYHFILELESKIKLVYLYTNYWFIINFMFCIAILLCFKKYLYSFWLGSVLLICSLVYSINVYYEWFLPSHTIAIFGFIFYLWLGAICNHYWDRLENFVSKTNIFIYLTVFLITFVWAVFDITRLMDAKSVDPYNTLRLSNIFYSVATLALLLKVKNFNFTKYLKPRKTTFGIYLIHYILVVSLLPEIFRPFHLVPFKEMSVAFMLFFISFRFLLVYGLSLLIIWLLNKTKLRWIVAL</sequence>
<reference evidence="9 10" key="1">
    <citation type="submission" date="2020-08" db="EMBL/GenBank/DDBJ databases">
        <authorList>
            <person name="Sun Q."/>
            <person name="Inoue M."/>
        </authorList>
    </citation>
    <scope>NUCLEOTIDE SEQUENCE [LARGE SCALE GENOMIC DNA]</scope>
    <source>
        <strain evidence="9 10">CCM 8938</strain>
    </source>
</reference>
<feature type="domain" description="Acyltransferase 3" evidence="8">
    <location>
        <begin position="18"/>
        <end position="339"/>
    </location>
</feature>
<keyword evidence="6 7" id="KW-0472">Membrane</keyword>
<gene>
    <name evidence="9" type="ORF">H7U22_11375</name>
</gene>
<feature type="transmembrane region" description="Helical" evidence="7">
    <location>
        <begin position="227"/>
        <end position="245"/>
    </location>
</feature>
<feature type="transmembrane region" description="Helical" evidence="7">
    <location>
        <begin position="97"/>
        <end position="119"/>
    </location>
</feature>
<feature type="transmembrane region" description="Helical" evidence="7">
    <location>
        <begin position="52"/>
        <end position="76"/>
    </location>
</feature>
<evidence type="ECO:0000256" key="6">
    <source>
        <dbReference type="ARBA" id="ARBA00023136"/>
    </source>
</evidence>
<keyword evidence="4 7" id="KW-0812">Transmembrane</keyword>
<proteinExistence type="inferred from homology"/>
<evidence type="ECO:0000313" key="10">
    <source>
        <dbReference type="Proteomes" id="UP000652755"/>
    </source>
</evidence>
<evidence type="ECO:0000256" key="3">
    <source>
        <dbReference type="ARBA" id="ARBA00022475"/>
    </source>
</evidence>
<name>A0ABR7KSI0_9SPHI</name>
<dbReference type="EMBL" id="JACRYL010000009">
    <property type="protein sequence ID" value="MBC6111021.1"/>
    <property type="molecule type" value="Genomic_DNA"/>
</dbReference>
<keyword evidence="10" id="KW-1185">Reference proteome</keyword>
<feature type="transmembrane region" description="Helical" evidence="7">
    <location>
        <begin position="324"/>
        <end position="350"/>
    </location>
</feature>
<dbReference type="PANTHER" id="PTHR40074">
    <property type="entry name" value="O-ACETYLTRANSFERASE WECH"/>
    <property type="match status" value="1"/>
</dbReference>
<evidence type="ECO:0000256" key="4">
    <source>
        <dbReference type="ARBA" id="ARBA00022692"/>
    </source>
</evidence>
<dbReference type="RefSeq" id="WP_187071487.1">
    <property type="nucleotide sequence ID" value="NZ_JACRYL010000009.1"/>
</dbReference>
<comment type="subcellular location">
    <subcellularLocation>
        <location evidence="1">Cell membrane</location>
        <topology evidence="1">Multi-pass membrane protein</topology>
    </subcellularLocation>
</comment>
<organism evidence="9 10">
    <name type="scientific">Pedobacter fastidiosus</name>
    <dbReference type="NCBI Taxonomy" id="2765361"/>
    <lineage>
        <taxon>Bacteria</taxon>
        <taxon>Pseudomonadati</taxon>
        <taxon>Bacteroidota</taxon>
        <taxon>Sphingobacteriia</taxon>
        <taxon>Sphingobacteriales</taxon>
        <taxon>Sphingobacteriaceae</taxon>
        <taxon>Pedobacter</taxon>
    </lineage>
</organism>
<keyword evidence="3" id="KW-1003">Cell membrane</keyword>
<dbReference type="InterPro" id="IPR002656">
    <property type="entry name" value="Acyl_transf_3_dom"/>
</dbReference>
<dbReference type="Proteomes" id="UP000652755">
    <property type="component" value="Unassembled WGS sequence"/>
</dbReference>
<keyword evidence="5 7" id="KW-1133">Transmembrane helix</keyword>
<evidence type="ECO:0000313" key="9">
    <source>
        <dbReference type="EMBL" id="MBC6111021.1"/>
    </source>
</evidence>
<accession>A0ABR7KSI0</accession>
<feature type="transmembrane region" description="Helical" evidence="7">
    <location>
        <begin position="294"/>
        <end position="312"/>
    </location>
</feature>
<evidence type="ECO:0000256" key="1">
    <source>
        <dbReference type="ARBA" id="ARBA00004651"/>
    </source>
</evidence>
<comment type="similarity">
    <text evidence="2">Belongs to the acyltransferase 3 family.</text>
</comment>